<accession>A0ABP8WM05</accession>
<gene>
    <name evidence="4" type="ORF">GCM10023226_32560</name>
</gene>
<dbReference type="Pfam" id="PF13280">
    <property type="entry name" value="WYL"/>
    <property type="match status" value="1"/>
</dbReference>
<feature type="domain" description="PafC HTH" evidence="2">
    <location>
        <begin position="9"/>
        <end position="133"/>
    </location>
</feature>
<evidence type="ECO:0000259" key="2">
    <source>
        <dbReference type="Pfam" id="PF19187"/>
    </source>
</evidence>
<dbReference type="PROSITE" id="PS52050">
    <property type="entry name" value="WYL"/>
    <property type="match status" value="1"/>
</dbReference>
<dbReference type="InterPro" id="IPR057727">
    <property type="entry name" value="WCX_dom"/>
</dbReference>
<dbReference type="Proteomes" id="UP001500621">
    <property type="component" value="Unassembled WGS sequence"/>
</dbReference>
<sequence length="331" mass="35923">MSGVGGAREQVARLLTLVPLLHVHGQMRLGDAAQTLGVSPEQLLKDLRVLFLVGLPGGYPDDLIDVDLEAIEAEDGAAVAEGMVRVSNAEYLARPLRLTATEATAVIVALRALRETADSETREVVDRALAALEAAAAAGPGAGRVDPGTEDGELALTALADRLRDAAERGRQVRLTYYVPARDERSERVVDPHRVRTHDGVGYLEAWCHSAGAPRLFRLDRVHEARVLDTPVQTEPTEPRDLAAGFFDRAEGLEQVTLRLAPPAHWVTEYYAVESVRPQPDGDVEVDLLISDRRWVTRLLLRLAPHARVVSPVDLADRLAATASAALDLYS</sequence>
<dbReference type="PIRSF" id="PIRSF016838">
    <property type="entry name" value="PafC"/>
    <property type="match status" value="1"/>
</dbReference>
<feature type="domain" description="WCX" evidence="3">
    <location>
        <begin position="254"/>
        <end position="327"/>
    </location>
</feature>
<organism evidence="4 5">
    <name type="scientific">Nocardioides nanhaiensis</name>
    <dbReference type="NCBI Taxonomy" id="1476871"/>
    <lineage>
        <taxon>Bacteria</taxon>
        <taxon>Bacillati</taxon>
        <taxon>Actinomycetota</taxon>
        <taxon>Actinomycetes</taxon>
        <taxon>Propionibacteriales</taxon>
        <taxon>Nocardioidaceae</taxon>
        <taxon>Nocardioides</taxon>
    </lineage>
</organism>
<comment type="caution">
    <text evidence="4">The sequence shown here is derived from an EMBL/GenBank/DDBJ whole genome shotgun (WGS) entry which is preliminary data.</text>
</comment>
<evidence type="ECO:0000259" key="3">
    <source>
        <dbReference type="Pfam" id="PF25583"/>
    </source>
</evidence>
<reference evidence="5" key="1">
    <citation type="journal article" date="2019" name="Int. J. Syst. Evol. Microbiol.">
        <title>The Global Catalogue of Microorganisms (GCM) 10K type strain sequencing project: providing services to taxonomists for standard genome sequencing and annotation.</title>
        <authorList>
            <consortium name="The Broad Institute Genomics Platform"/>
            <consortium name="The Broad Institute Genome Sequencing Center for Infectious Disease"/>
            <person name="Wu L."/>
            <person name="Ma J."/>
        </authorList>
    </citation>
    <scope>NUCLEOTIDE SEQUENCE [LARGE SCALE GENOMIC DNA]</scope>
    <source>
        <strain evidence="5">JCM 18127</strain>
    </source>
</reference>
<dbReference type="InterPro" id="IPR028349">
    <property type="entry name" value="PafC-like"/>
</dbReference>
<proteinExistence type="predicted"/>
<dbReference type="InterPro" id="IPR051534">
    <property type="entry name" value="CBASS_pafABC_assoc_protein"/>
</dbReference>
<dbReference type="RefSeq" id="WP_345267761.1">
    <property type="nucleotide sequence ID" value="NZ_BAABIM010000003.1"/>
</dbReference>
<feature type="domain" description="WYL" evidence="1">
    <location>
        <begin position="161"/>
        <end position="227"/>
    </location>
</feature>
<dbReference type="PANTHER" id="PTHR34580">
    <property type="match status" value="1"/>
</dbReference>
<protein>
    <submittedName>
        <fullName evidence="4">WYL domain-containing protein</fullName>
    </submittedName>
</protein>
<name>A0ABP8WM05_9ACTN</name>
<dbReference type="Pfam" id="PF25583">
    <property type="entry name" value="WCX"/>
    <property type="match status" value="1"/>
</dbReference>
<evidence type="ECO:0000313" key="5">
    <source>
        <dbReference type="Proteomes" id="UP001500621"/>
    </source>
</evidence>
<keyword evidence="5" id="KW-1185">Reference proteome</keyword>
<evidence type="ECO:0000313" key="4">
    <source>
        <dbReference type="EMBL" id="GAA4692120.1"/>
    </source>
</evidence>
<dbReference type="InterPro" id="IPR043839">
    <property type="entry name" value="PafC_HTH"/>
</dbReference>
<dbReference type="EMBL" id="BAABIM010000003">
    <property type="protein sequence ID" value="GAA4692120.1"/>
    <property type="molecule type" value="Genomic_DNA"/>
</dbReference>
<dbReference type="Pfam" id="PF19187">
    <property type="entry name" value="HTH_PafC"/>
    <property type="match status" value="1"/>
</dbReference>
<dbReference type="InterPro" id="IPR026881">
    <property type="entry name" value="WYL_dom"/>
</dbReference>
<dbReference type="PANTHER" id="PTHR34580:SF1">
    <property type="entry name" value="PROTEIN PAFC"/>
    <property type="match status" value="1"/>
</dbReference>
<evidence type="ECO:0000259" key="1">
    <source>
        <dbReference type="Pfam" id="PF13280"/>
    </source>
</evidence>